<keyword evidence="3" id="KW-1185">Reference proteome</keyword>
<dbReference type="RefSeq" id="XP_031077077.1">
    <property type="nucleotide sequence ID" value="XM_031226552.1"/>
</dbReference>
<protein>
    <recommendedName>
        <fullName evidence="4">Secreted protein</fullName>
    </recommendedName>
</protein>
<feature type="signal peptide" evidence="1">
    <location>
        <begin position="1"/>
        <end position="28"/>
    </location>
</feature>
<gene>
    <name evidence="2" type="ORF">FPRO_03256</name>
</gene>
<dbReference type="AlphaFoldDB" id="A0A1L7V8L2"/>
<dbReference type="VEuPathDB" id="FungiDB:FPRO_03256"/>
<dbReference type="EMBL" id="FJOF01000002">
    <property type="protein sequence ID" value="CZR36484.1"/>
    <property type="molecule type" value="Genomic_DNA"/>
</dbReference>
<dbReference type="GeneID" id="42048141"/>
<reference evidence="3" key="1">
    <citation type="journal article" date="2016" name="Genome Biol. Evol.">
        <title>Comparative 'omics' of the Fusarium fujikuroi species complex highlights differences in genetic potential and metabolite synthesis.</title>
        <authorList>
            <person name="Niehaus E.-M."/>
            <person name="Muensterkoetter M."/>
            <person name="Proctor R.H."/>
            <person name="Brown D.W."/>
            <person name="Sharon A."/>
            <person name="Idan Y."/>
            <person name="Oren-Young L."/>
            <person name="Sieber C.M."/>
            <person name="Novak O."/>
            <person name="Pencik A."/>
            <person name="Tarkowska D."/>
            <person name="Hromadova K."/>
            <person name="Freeman S."/>
            <person name="Maymon M."/>
            <person name="Elazar M."/>
            <person name="Youssef S.A."/>
            <person name="El-Shabrawy E.S.M."/>
            <person name="Shalaby A.B.A."/>
            <person name="Houterman P."/>
            <person name="Brock N.L."/>
            <person name="Burkhardt I."/>
            <person name="Tsavkelova E.A."/>
            <person name="Dickschat J.S."/>
            <person name="Galuszka P."/>
            <person name="Gueldener U."/>
            <person name="Tudzynski B."/>
        </authorList>
    </citation>
    <scope>NUCLEOTIDE SEQUENCE [LARGE SCALE GENOMIC DNA]</scope>
    <source>
        <strain evidence="3">ET1</strain>
    </source>
</reference>
<name>A0A1L7V8L2_FUSPR</name>
<proteinExistence type="predicted"/>
<feature type="chain" id="PRO_5012385877" description="Secreted protein" evidence="1">
    <location>
        <begin position="29"/>
        <end position="75"/>
    </location>
</feature>
<comment type="caution">
    <text evidence="2">The sequence shown here is derived from an EMBL/GenBank/DDBJ whole genome shotgun (WGS) entry which is preliminary data.</text>
</comment>
<evidence type="ECO:0000313" key="2">
    <source>
        <dbReference type="EMBL" id="CZR36484.1"/>
    </source>
</evidence>
<evidence type="ECO:0000256" key="1">
    <source>
        <dbReference type="SAM" id="SignalP"/>
    </source>
</evidence>
<evidence type="ECO:0000313" key="3">
    <source>
        <dbReference type="Proteomes" id="UP000183971"/>
    </source>
</evidence>
<evidence type="ECO:0008006" key="4">
    <source>
        <dbReference type="Google" id="ProtNLM"/>
    </source>
</evidence>
<dbReference type="Proteomes" id="UP000183971">
    <property type="component" value="Unassembled WGS sequence"/>
</dbReference>
<accession>A0A1L7V8L2</accession>
<organism evidence="2 3">
    <name type="scientific">Fusarium proliferatum (strain ET1)</name>
    <name type="common">Orchid endophyte fungus</name>
    <dbReference type="NCBI Taxonomy" id="1227346"/>
    <lineage>
        <taxon>Eukaryota</taxon>
        <taxon>Fungi</taxon>
        <taxon>Dikarya</taxon>
        <taxon>Ascomycota</taxon>
        <taxon>Pezizomycotina</taxon>
        <taxon>Sordariomycetes</taxon>
        <taxon>Hypocreomycetidae</taxon>
        <taxon>Hypocreales</taxon>
        <taxon>Nectriaceae</taxon>
        <taxon>Fusarium</taxon>
        <taxon>Fusarium fujikuroi species complex</taxon>
    </lineage>
</organism>
<sequence>MLNLGIPHLLQLLQLLLLLLLLKCQGWADRFGLLLRLPRVFSWSSTYLGETDCWLTWSWSWSCIKNIANVRNEQH</sequence>
<keyword evidence="1" id="KW-0732">Signal</keyword>